<name>A0A225DWA7_9BACT</name>
<evidence type="ECO:0000313" key="4">
    <source>
        <dbReference type="Proteomes" id="UP000214646"/>
    </source>
</evidence>
<dbReference type="InterPro" id="IPR011453">
    <property type="entry name" value="DUF1559"/>
</dbReference>
<dbReference type="SUPFAM" id="SSF54523">
    <property type="entry name" value="Pili subunits"/>
    <property type="match status" value="1"/>
</dbReference>
<evidence type="ECO:0000256" key="1">
    <source>
        <dbReference type="SAM" id="MobiDB-lite"/>
    </source>
</evidence>
<reference evidence="4" key="1">
    <citation type="submission" date="2017-06" db="EMBL/GenBank/DDBJ databases">
        <title>Genome analysis of Fimbriiglobus ruber SP5, the first member of the order Planctomycetales with confirmed chitinolytic capability.</title>
        <authorList>
            <person name="Ravin N.V."/>
            <person name="Rakitin A.L."/>
            <person name="Ivanova A.A."/>
            <person name="Beletsky A.V."/>
            <person name="Kulichevskaya I.S."/>
            <person name="Mardanov A.V."/>
            <person name="Dedysh S.N."/>
        </authorList>
    </citation>
    <scope>NUCLEOTIDE SEQUENCE [LARGE SCALE GENOMIC DNA]</scope>
    <source>
        <strain evidence="4">SP5</strain>
    </source>
</reference>
<dbReference type="Gene3D" id="3.30.700.10">
    <property type="entry name" value="Glycoprotein, Type 4 Pilin"/>
    <property type="match status" value="1"/>
</dbReference>
<protein>
    <recommendedName>
        <fullName evidence="2">DUF1559 domain-containing protein</fullName>
    </recommendedName>
</protein>
<dbReference type="InterPro" id="IPR045584">
    <property type="entry name" value="Pilin-like"/>
</dbReference>
<accession>A0A225DWA7</accession>
<dbReference type="EMBL" id="NIDE01000005">
    <property type="protein sequence ID" value="OWK41926.1"/>
    <property type="molecule type" value="Genomic_DNA"/>
</dbReference>
<proteinExistence type="predicted"/>
<evidence type="ECO:0000259" key="2">
    <source>
        <dbReference type="Pfam" id="PF07596"/>
    </source>
</evidence>
<gene>
    <name evidence="3" type="ORF">FRUB_04004</name>
</gene>
<dbReference type="PANTHER" id="PTHR30093:SF2">
    <property type="entry name" value="TYPE II SECRETION SYSTEM PROTEIN H"/>
    <property type="match status" value="1"/>
</dbReference>
<organism evidence="3 4">
    <name type="scientific">Fimbriiglobus ruber</name>
    <dbReference type="NCBI Taxonomy" id="1908690"/>
    <lineage>
        <taxon>Bacteria</taxon>
        <taxon>Pseudomonadati</taxon>
        <taxon>Planctomycetota</taxon>
        <taxon>Planctomycetia</taxon>
        <taxon>Gemmatales</taxon>
        <taxon>Gemmataceae</taxon>
        <taxon>Fimbriiglobus</taxon>
    </lineage>
</organism>
<sequence>MLVVIAIIAILIGLLLPAVQKVREAASRLTCGNNLKQIGLAVHSYHDANGFLPPAWNGYSVSMSGRATPATPKTGMLPGTLHFYILPYIEQTALFQLATTPYGSMTPGVYTTSIKTYLCPSDASRGVTQNYSNTTAGFTNYSDNLMVFDPNKPGQLTTIMVDGTSNTVMFGERYQTCALNSGSFTQSLWAQYPGGQSSPLAISSLVADQPAYASPFGYWDAGYTTGRPLPNFANKGGDTARTSVPPLTPARTPPDGLLSRPPRPDSHRPTATT</sequence>
<feature type="compositionally biased region" description="Basic and acidic residues" evidence="1">
    <location>
        <begin position="262"/>
        <end position="273"/>
    </location>
</feature>
<dbReference type="AlphaFoldDB" id="A0A225DWA7"/>
<feature type="region of interest" description="Disordered" evidence="1">
    <location>
        <begin position="230"/>
        <end position="273"/>
    </location>
</feature>
<keyword evidence="4" id="KW-1185">Reference proteome</keyword>
<evidence type="ECO:0000313" key="3">
    <source>
        <dbReference type="EMBL" id="OWK41926.1"/>
    </source>
</evidence>
<dbReference type="PANTHER" id="PTHR30093">
    <property type="entry name" value="GENERAL SECRETION PATHWAY PROTEIN G"/>
    <property type="match status" value="1"/>
</dbReference>
<dbReference type="Pfam" id="PF07596">
    <property type="entry name" value="SBP_bac_10"/>
    <property type="match status" value="1"/>
</dbReference>
<dbReference type="Proteomes" id="UP000214646">
    <property type="component" value="Unassembled WGS sequence"/>
</dbReference>
<comment type="caution">
    <text evidence="3">The sequence shown here is derived from an EMBL/GenBank/DDBJ whole genome shotgun (WGS) entry which is preliminary data.</text>
</comment>
<feature type="domain" description="DUF1559" evidence="2">
    <location>
        <begin position="20"/>
        <end position="179"/>
    </location>
</feature>